<keyword evidence="6" id="KW-1185">Reference proteome</keyword>
<evidence type="ECO:0000313" key="6">
    <source>
        <dbReference type="Proteomes" id="UP001596388"/>
    </source>
</evidence>
<dbReference type="RefSeq" id="WP_276236891.1">
    <property type="nucleotide sequence ID" value="NZ_CP119989.1"/>
</dbReference>
<dbReference type="Gene3D" id="3.40.50.620">
    <property type="entry name" value="HUPs"/>
    <property type="match status" value="1"/>
</dbReference>
<dbReference type="SUPFAM" id="SSF52402">
    <property type="entry name" value="Adenine nucleotide alpha hydrolases-like"/>
    <property type="match status" value="1"/>
</dbReference>
<dbReference type="InterPro" id="IPR014729">
    <property type="entry name" value="Rossmann-like_a/b/a_fold"/>
</dbReference>
<sequence>MPADDPPSLDGGDPDLVRAAIASGDPLPGTDGFAGTVDGALVRDVLGRRPVFVDRADPDRWNFDRDNLDDPRPLPAGVVRNEDSERTVWSLPDLDAVDPDAALDAVREAVLASTRAVDGDCVAVAFSGGVDSAVVAAGVPDAPLYVAGFEGAHDVAAARDAADAMGRDLTIVDLSHADLERAVPELVAATGRRNPMDVAIALPLYLVARRAVADGYDRLAVGQGADELFGGYAKVVDPADDHRVAANTVRGARRETMATLPDQLERDVLALRAAGVEPVAPLLHDRVVAAALALPGDLLVADGERKVALRAAAEGVVPEFVRSADKKAVQYGTYVSRELDRLARQDGFKRRMDDHVGRYIAALCGEEYVAPDDR</sequence>
<evidence type="ECO:0000256" key="1">
    <source>
        <dbReference type="ARBA" id="ARBA00022741"/>
    </source>
</evidence>
<protein>
    <submittedName>
        <fullName evidence="5">Asparagine synthase C-terminal domain-containing protein</fullName>
    </submittedName>
</protein>
<accession>A0ABD5X261</accession>
<dbReference type="Proteomes" id="UP001596388">
    <property type="component" value="Unassembled WGS sequence"/>
</dbReference>
<feature type="compositionally biased region" description="Low complexity" evidence="3">
    <location>
        <begin position="1"/>
        <end position="11"/>
    </location>
</feature>
<dbReference type="AlphaFoldDB" id="A0ABD5X261"/>
<dbReference type="Pfam" id="PF00733">
    <property type="entry name" value="Asn_synthase"/>
    <property type="match status" value="2"/>
</dbReference>
<dbReference type="GO" id="GO:0005524">
    <property type="term" value="F:ATP binding"/>
    <property type="evidence" value="ECO:0007669"/>
    <property type="project" value="UniProtKB-KW"/>
</dbReference>
<evidence type="ECO:0000256" key="2">
    <source>
        <dbReference type="ARBA" id="ARBA00022840"/>
    </source>
</evidence>
<organism evidence="5 6">
    <name type="scientific">Halobaculum marinum</name>
    <dbReference type="NCBI Taxonomy" id="3031996"/>
    <lineage>
        <taxon>Archaea</taxon>
        <taxon>Methanobacteriati</taxon>
        <taxon>Methanobacteriota</taxon>
        <taxon>Stenosarchaea group</taxon>
        <taxon>Halobacteria</taxon>
        <taxon>Halobacteriales</taxon>
        <taxon>Haloferacaceae</taxon>
        <taxon>Halobaculum</taxon>
    </lineage>
</organism>
<dbReference type="GeneID" id="79270499"/>
<dbReference type="InterPro" id="IPR001962">
    <property type="entry name" value="Asn_synthase"/>
</dbReference>
<keyword evidence="1" id="KW-0547">Nucleotide-binding</keyword>
<evidence type="ECO:0000259" key="4">
    <source>
        <dbReference type="Pfam" id="PF00733"/>
    </source>
</evidence>
<name>A0ABD5X261_9EURY</name>
<evidence type="ECO:0000256" key="3">
    <source>
        <dbReference type="SAM" id="MobiDB-lite"/>
    </source>
</evidence>
<dbReference type="CDD" id="cd01991">
    <property type="entry name" value="Asn_synthase_B_C"/>
    <property type="match status" value="1"/>
</dbReference>
<feature type="region of interest" description="Disordered" evidence="3">
    <location>
        <begin position="1"/>
        <end position="30"/>
    </location>
</feature>
<proteinExistence type="predicted"/>
<evidence type="ECO:0000313" key="5">
    <source>
        <dbReference type="EMBL" id="MFC7098572.1"/>
    </source>
</evidence>
<keyword evidence="2" id="KW-0067">ATP-binding</keyword>
<reference evidence="5 6" key="1">
    <citation type="journal article" date="2019" name="Int. J. Syst. Evol. Microbiol.">
        <title>The Global Catalogue of Microorganisms (GCM) 10K type strain sequencing project: providing services to taxonomists for standard genome sequencing and annotation.</title>
        <authorList>
            <consortium name="The Broad Institute Genomics Platform"/>
            <consortium name="The Broad Institute Genome Sequencing Center for Infectious Disease"/>
            <person name="Wu L."/>
            <person name="Ma J."/>
        </authorList>
    </citation>
    <scope>NUCLEOTIDE SEQUENCE [LARGE SCALE GENOMIC DNA]</scope>
    <source>
        <strain evidence="5 6">DT55</strain>
    </source>
</reference>
<dbReference type="EMBL" id="JBHTAG010000003">
    <property type="protein sequence ID" value="MFC7098572.1"/>
    <property type="molecule type" value="Genomic_DNA"/>
</dbReference>
<feature type="domain" description="Asparagine synthetase" evidence="4">
    <location>
        <begin position="114"/>
        <end position="238"/>
    </location>
</feature>
<gene>
    <name evidence="5" type="ORF">ACFQKD_14780</name>
</gene>
<comment type="caution">
    <text evidence="5">The sequence shown here is derived from an EMBL/GenBank/DDBJ whole genome shotgun (WGS) entry which is preliminary data.</text>
</comment>
<dbReference type="InterPro" id="IPR050795">
    <property type="entry name" value="Asn_Synthetase"/>
</dbReference>
<feature type="domain" description="Asparagine synthetase" evidence="4">
    <location>
        <begin position="255"/>
        <end position="345"/>
    </location>
</feature>
<dbReference type="PANTHER" id="PTHR11772">
    <property type="entry name" value="ASPARAGINE SYNTHETASE"/>
    <property type="match status" value="1"/>
</dbReference>
<dbReference type="PANTHER" id="PTHR11772:SF2">
    <property type="entry name" value="ASPARAGINE SYNTHETASE [GLUTAMINE-HYDROLYZING]"/>
    <property type="match status" value="1"/>
</dbReference>